<dbReference type="Proteomes" id="UP000836841">
    <property type="component" value="Chromosome 2"/>
</dbReference>
<gene>
    <name evidence="1" type="ORF">TAV2_LOCUS5177</name>
</gene>
<protein>
    <submittedName>
        <fullName evidence="1">Uncharacterized protein</fullName>
    </submittedName>
</protein>
<evidence type="ECO:0000313" key="2">
    <source>
        <dbReference type="Proteomes" id="UP000836841"/>
    </source>
</evidence>
<organism evidence="1 2">
    <name type="scientific">Thlaspi arvense</name>
    <name type="common">Field penny-cress</name>
    <dbReference type="NCBI Taxonomy" id="13288"/>
    <lineage>
        <taxon>Eukaryota</taxon>
        <taxon>Viridiplantae</taxon>
        <taxon>Streptophyta</taxon>
        <taxon>Embryophyta</taxon>
        <taxon>Tracheophyta</taxon>
        <taxon>Spermatophyta</taxon>
        <taxon>Magnoliopsida</taxon>
        <taxon>eudicotyledons</taxon>
        <taxon>Gunneridae</taxon>
        <taxon>Pentapetalae</taxon>
        <taxon>rosids</taxon>
        <taxon>malvids</taxon>
        <taxon>Brassicales</taxon>
        <taxon>Brassicaceae</taxon>
        <taxon>Thlaspideae</taxon>
        <taxon>Thlaspi</taxon>
    </lineage>
</organism>
<dbReference type="EMBL" id="OU466858">
    <property type="protein sequence ID" value="CAH2046386.1"/>
    <property type="molecule type" value="Genomic_DNA"/>
</dbReference>
<accession>A0AAU9RMK0</accession>
<keyword evidence="2" id="KW-1185">Reference proteome</keyword>
<evidence type="ECO:0000313" key="1">
    <source>
        <dbReference type="EMBL" id="CAH2046386.1"/>
    </source>
</evidence>
<reference evidence="1 2" key="1">
    <citation type="submission" date="2022-03" db="EMBL/GenBank/DDBJ databases">
        <authorList>
            <person name="Nunn A."/>
            <person name="Chopra R."/>
            <person name="Nunn A."/>
            <person name="Contreras Garrido A."/>
        </authorList>
    </citation>
    <scope>NUCLEOTIDE SEQUENCE [LARGE SCALE GENOMIC DNA]</scope>
</reference>
<name>A0AAU9RMK0_THLAR</name>
<dbReference type="AlphaFoldDB" id="A0AAU9RMK0"/>
<proteinExistence type="predicted"/>
<sequence length="50" mass="5708">MVFLLEKLIAGSPVLENITMEFSTYVSQILFPGGQFFLDQCVFIIDSELY</sequence>